<sequence>MNNVRRLWAGGASTTTTALEQPYQDYDSSSSTGWTPQVGSASASNTLAGSSHPTRTPSPPILPRLKTNQSPNINPRRQNSAPISPDDADPSAKRANSVSSQSSRTGAAKKHRPGHSKALSSFSKRMANGSASPSLSNQGPALNPKDELIIELLASEAVVDSRDYEILGTDQIDELKKELKALTARLNAAQKKLTLETKLRDAALSLDKVQAAHKHTGSKGTNGTTATPLETANTKVQAAQMEVSKYQDRYNQAHTRLLEHRSAVLSYSLGRLEAMVKPQDGSQEGTSGRNTPAHQGMAINGGELSPTSGNMSIAQRAKFEGAHLFAGHADAKLPPMPKHVRAQAQVAALEEQLAAAKDEADALRKEAEILRDENFRALSGWNDKLQEADDTISGLRAELQRANSSTKKLRQLEEDKRQWEEERSKLRRDLQEREEAAEFQIELDRRDGEIKQLRDMLAEERRQHEEERQRWEDEKMEDMARLQQEMEDARAHDEENARGADAELDMASERLQALIKSHSVNLTAAQRRDMSLMTLCDALSAHLDAVKDEARLQELEKDEWNLTKRRMESDLKASIEKREKLSQELDEALREKDELRKELRSLDDRPRDRSERSVPSKSNSLQSDPGSSNGSRTSDDVDRIMSTLRNLWCLLPSREARAAKSSGRSASPTSPLRPMASRLGEPPSPSLSDLDVRALKALYDPRNNAPSPLFNTPSNPADFNIDAFAQRVQALVADDRAIIERLLRFAQAHDLLKNNAARAQKLAQESSMGLETYQKQVKSLEERNATLVTKQAELMDELDSLHRQKRHLEASLADQASALESMEQTNGLLTTKAAALEVAASGPESTRLKLEAQLNVVRKQLQEATEELEAMRKSEHSQNLALLEELNVVQSENTKLRDQLRARK</sequence>
<feature type="compositionally biased region" description="Polar residues" evidence="2">
    <location>
        <begin position="94"/>
        <end position="105"/>
    </location>
</feature>
<feature type="coiled-coil region" evidence="1">
    <location>
        <begin position="763"/>
        <end position="899"/>
    </location>
</feature>
<keyword evidence="5" id="KW-1185">Reference proteome</keyword>
<dbReference type="SUPFAM" id="SSF57997">
    <property type="entry name" value="Tropomyosin"/>
    <property type="match status" value="1"/>
</dbReference>
<protein>
    <recommendedName>
        <fullName evidence="3">Up-regulated during septation protein 1 domain-containing protein</fullName>
    </recommendedName>
</protein>
<dbReference type="OMA" id="FFAGHSD"/>
<feature type="compositionally biased region" description="Basic and acidic residues" evidence="2">
    <location>
        <begin position="597"/>
        <end position="614"/>
    </location>
</feature>
<name>G4TCL5_SERID</name>
<dbReference type="InParanoid" id="G4TCL5"/>
<dbReference type="Proteomes" id="UP000007148">
    <property type="component" value="Unassembled WGS sequence"/>
</dbReference>
<feature type="region of interest" description="Disordered" evidence="2">
    <location>
        <begin position="658"/>
        <end position="687"/>
    </location>
</feature>
<feature type="coiled-coil region" evidence="1">
    <location>
        <begin position="229"/>
        <end position="256"/>
    </location>
</feature>
<feature type="coiled-coil region" evidence="1">
    <location>
        <begin position="339"/>
        <end position="492"/>
    </location>
</feature>
<reference evidence="4 5" key="1">
    <citation type="journal article" date="2011" name="PLoS Pathog.">
        <title>Endophytic Life Strategies Decoded by Genome and Transcriptome Analyses of the Mutualistic Root Symbiont Piriformospora indica.</title>
        <authorList>
            <person name="Zuccaro A."/>
            <person name="Lahrmann U."/>
            <person name="Guldener U."/>
            <person name="Langen G."/>
            <person name="Pfiffi S."/>
            <person name="Biedenkopf D."/>
            <person name="Wong P."/>
            <person name="Samans B."/>
            <person name="Grimm C."/>
            <person name="Basiewicz M."/>
            <person name="Murat C."/>
            <person name="Martin F."/>
            <person name="Kogel K.H."/>
        </authorList>
    </citation>
    <scope>NUCLEOTIDE SEQUENCE [LARGE SCALE GENOMIC DNA]</scope>
    <source>
        <strain evidence="4 5">DSM 11827</strain>
    </source>
</reference>
<dbReference type="EMBL" id="CAFZ01000046">
    <property type="protein sequence ID" value="CCA69058.1"/>
    <property type="molecule type" value="Genomic_DNA"/>
</dbReference>
<feature type="compositionally biased region" description="Polar residues" evidence="2">
    <location>
        <begin position="617"/>
        <end position="632"/>
    </location>
</feature>
<evidence type="ECO:0000259" key="3">
    <source>
        <dbReference type="Pfam" id="PF15456"/>
    </source>
</evidence>
<feature type="region of interest" description="Disordered" evidence="2">
    <location>
        <begin position="1"/>
        <end position="118"/>
    </location>
</feature>
<accession>G4TCL5</accession>
<feature type="region of interest" description="Disordered" evidence="2">
    <location>
        <begin position="597"/>
        <end position="636"/>
    </location>
</feature>
<feature type="domain" description="Up-regulated during septation protein 1" evidence="3">
    <location>
        <begin position="150"/>
        <end position="267"/>
    </location>
</feature>
<dbReference type="InterPro" id="IPR029191">
    <property type="entry name" value="Uds1"/>
</dbReference>
<keyword evidence="1" id="KW-0175">Coiled coil</keyword>
<dbReference type="OrthoDB" id="5569911at2759"/>
<proteinExistence type="predicted"/>
<dbReference type="HOGENOM" id="CLU_011428_0_0_1"/>
<organism evidence="4 5">
    <name type="scientific">Serendipita indica (strain DSM 11827)</name>
    <name type="common">Root endophyte fungus</name>
    <name type="synonym">Piriformospora indica</name>
    <dbReference type="NCBI Taxonomy" id="1109443"/>
    <lineage>
        <taxon>Eukaryota</taxon>
        <taxon>Fungi</taxon>
        <taxon>Dikarya</taxon>
        <taxon>Basidiomycota</taxon>
        <taxon>Agaricomycotina</taxon>
        <taxon>Agaricomycetes</taxon>
        <taxon>Sebacinales</taxon>
        <taxon>Serendipitaceae</taxon>
        <taxon>Serendipita</taxon>
    </lineage>
</organism>
<evidence type="ECO:0000313" key="4">
    <source>
        <dbReference type="EMBL" id="CCA69058.1"/>
    </source>
</evidence>
<gene>
    <name evidence="4" type="ORF">PIIN_02917</name>
</gene>
<evidence type="ECO:0000256" key="1">
    <source>
        <dbReference type="SAM" id="Coils"/>
    </source>
</evidence>
<feature type="compositionally biased region" description="Polar residues" evidence="2">
    <location>
        <begin position="66"/>
        <end position="82"/>
    </location>
</feature>
<dbReference type="STRING" id="1109443.G4TCL5"/>
<evidence type="ECO:0000256" key="2">
    <source>
        <dbReference type="SAM" id="MobiDB-lite"/>
    </source>
</evidence>
<evidence type="ECO:0000313" key="5">
    <source>
        <dbReference type="Proteomes" id="UP000007148"/>
    </source>
</evidence>
<feature type="compositionally biased region" description="Polar residues" evidence="2">
    <location>
        <begin position="26"/>
        <end position="55"/>
    </location>
</feature>
<dbReference type="Pfam" id="PF15456">
    <property type="entry name" value="Uds1"/>
    <property type="match status" value="1"/>
</dbReference>
<comment type="caution">
    <text evidence="4">The sequence shown here is derived from an EMBL/GenBank/DDBJ whole genome shotgun (WGS) entry which is preliminary data.</text>
</comment>
<dbReference type="AlphaFoldDB" id="G4TCL5"/>
<dbReference type="eggNOG" id="ENOG502QWKV">
    <property type="taxonomic scope" value="Eukaryota"/>
</dbReference>